<feature type="transmembrane region" description="Helical" evidence="5">
    <location>
        <begin position="928"/>
        <end position="946"/>
    </location>
</feature>
<dbReference type="PANTHER" id="PTHR43547:SF2">
    <property type="entry name" value="HYBRID SIGNAL TRANSDUCTION HISTIDINE KINASE C"/>
    <property type="match status" value="1"/>
</dbReference>
<gene>
    <name evidence="8" type="ORF">QVH07_08010</name>
</gene>
<accession>A0ABT7YCH8</accession>
<keyword evidence="9" id="KW-1185">Reference proteome</keyword>
<dbReference type="InterPro" id="IPR003594">
    <property type="entry name" value="HATPase_dom"/>
</dbReference>
<name>A0ABT7YCH8_9BACT</name>
<feature type="signal peptide" evidence="6">
    <location>
        <begin position="1"/>
        <end position="26"/>
    </location>
</feature>
<feature type="domain" description="Histidine kinase" evidence="7">
    <location>
        <begin position="1008"/>
        <end position="1251"/>
    </location>
</feature>
<organism evidence="8 9">
    <name type="scientific">Algoriphagus sediminis</name>
    <dbReference type="NCBI Taxonomy" id="3057113"/>
    <lineage>
        <taxon>Bacteria</taxon>
        <taxon>Pseudomonadati</taxon>
        <taxon>Bacteroidota</taxon>
        <taxon>Cytophagia</taxon>
        <taxon>Cytophagales</taxon>
        <taxon>Cyclobacteriaceae</taxon>
        <taxon>Algoriphagus</taxon>
    </lineage>
</organism>
<dbReference type="SUPFAM" id="SSF63829">
    <property type="entry name" value="Calcium-dependent phosphotriesterase"/>
    <property type="match status" value="3"/>
</dbReference>
<dbReference type="PANTHER" id="PTHR43547">
    <property type="entry name" value="TWO-COMPONENT HISTIDINE KINASE"/>
    <property type="match status" value="1"/>
</dbReference>
<reference evidence="8" key="1">
    <citation type="submission" date="2023-06" db="EMBL/GenBank/DDBJ databases">
        <title>Robiginitalea aurantiacus sp. nov. and Algoriphagus sediminis sp. nov., isolated from coastal sediment.</title>
        <authorList>
            <person name="Zhou Z.Y."/>
            <person name="An J."/>
            <person name="Jia Y.W."/>
            <person name="Du Z.J."/>
        </authorList>
    </citation>
    <scope>NUCLEOTIDE SEQUENCE</scope>
    <source>
        <strain evidence="8">C2-7</strain>
    </source>
</reference>
<dbReference type="Gene3D" id="1.10.287.130">
    <property type="match status" value="1"/>
</dbReference>
<evidence type="ECO:0000256" key="6">
    <source>
        <dbReference type="SAM" id="SignalP"/>
    </source>
</evidence>
<dbReference type="InterPro" id="IPR011110">
    <property type="entry name" value="Reg_prop"/>
</dbReference>
<evidence type="ECO:0000313" key="8">
    <source>
        <dbReference type="EMBL" id="MDN3204090.1"/>
    </source>
</evidence>
<evidence type="ECO:0000313" key="9">
    <source>
        <dbReference type="Proteomes" id="UP001171916"/>
    </source>
</evidence>
<dbReference type="SUPFAM" id="SSF55874">
    <property type="entry name" value="ATPase domain of HSP90 chaperone/DNA topoisomerase II/histidine kinase"/>
    <property type="match status" value="1"/>
</dbReference>
<evidence type="ECO:0000256" key="1">
    <source>
        <dbReference type="ARBA" id="ARBA00000085"/>
    </source>
</evidence>
<dbReference type="InterPro" id="IPR036097">
    <property type="entry name" value="HisK_dim/P_sf"/>
</dbReference>
<dbReference type="SMART" id="SM00387">
    <property type="entry name" value="HATPase_c"/>
    <property type="match status" value="1"/>
</dbReference>
<dbReference type="InterPro" id="IPR003661">
    <property type="entry name" value="HisK_dim/P_dom"/>
</dbReference>
<dbReference type="CDD" id="cd00082">
    <property type="entry name" value="HisKA"/>
    <property type="match status" value="1"/>
</dbReference>
<dbReference type="RefSeq" id="WP_289999644.1">
    <property type="nucleotide sequence ID" value="NZ_JAUEPH010000003.1"/>
</dbReference>
<dbReference type="EC" id="2.7.13.3" evidence="2"/>
<keyword evidence="5" id="KW-0812">Transmembrane</keyword>
<dbReference type="InterPro" id="IPR004358">
    <property type="entry name" value="Sig_transdc_His_kin-like_C"/>
</dbReference>
<evidence type="ECO:0000256" key="2">
    <source>
        <dbReference type="ARBA" id="ARBA00012438"/>
    </source>
</evidence>
<dbReference type="PRINTS" id="PR00344">
    <property type="entry name" value="BCTRLSENSOR"/>
</dbReference>
<dbReference type="InterPro" id="IPR011123">
    <property type="entry name" value="Y_Y_Y"/>
</dbReference>
<dbReference type="Pfam" id="PF00512">
    <property type="entry name" value="HisKA"/>
    <property type="match status" value="1"/>
</dbReference>
<keyword evidence="5" id="KW-0472">Membrane</keyword>
<dbReference type="SMART" id="SM00388">
    <property type="entry name" value="HisKA"/>
    <property type="match status" value="1"/>
</dbReference>
<dbReference type="InterPro" id="IPR005467">
    <property type="entry name" value="His_kinase_dom"/>
</dbReference>
<evidence type="ECO:0000256" key="4">
    <source>
        <dbReference type="SAM" id="Coils"/>
    </source>
</evidence>
<proteinExistence type="predicted"/>
<evidence type="ECO:0000256" key="5">
    <source>
        <dbReference type="SAM" id="Phobius"/>
    </source>
</evidence>
<feature type="chain" id="PRO_5045448602" description="histidine kinase" evidence="6">
    <location>
        <begin position="27"/>
        <end position="1251"/>
    </location>
</feature>
<keyword evidence="5" id="KW-1133">Transmembrane helix</keyword>
<comment type="caution">
    <text evidence="8">The sequence shown here is derived from an EMBL/GenBank/DDBJ whole genome shotgun (WGS) entry which is preliminary data.</text>
</comment>
<evidence type="ECO:0000256" key="3">
    <source>
        <dbReference type="ARBA" id="ARBA00022553"/>
    </source>
</evidence>
<keyword evidence="3" id="KW-0597">Phosphoprotein</keyword>
<sequence length="1251" mass="138051">MLRKHSYFLFLILLALSWSCSTEEQSQTKEKAVWQEPEVINLSDPSKGKPLEVVRLTNVPSPQIVKVPQKSGGFYVKNRGTEAEEVIPFEVPVVNPLPTLTDGEGREVLDDEGNPYLLGSGGVTQFTSYTSDNGLGLDAVNCAFLDSRGHMWFGTNGGGVSRFDGRTFTNYTTAEGLGGNQVRSIVEDSNGVIWIGALDGGITKYDGKEFTSYSTEEGLLDNQVFTVIVDQDEAIWAGTLNGGVAKFDGEKFSNYTVIEGLPNDGVISLLEDEDGFIWIGTNGGGLSRWDGNTFTTFNESDGLPGNRIRSLYQDPNGLIWIGIIGAGVTTYDGKAFKHYDQSDGLAGLIVRQVITTSKGETWLVTNEGASKFNQGKFITYREAHGLPTNNLNSLAEDSNGKLWFGTEGGGITRYEGEGFVNFSTEQGLAEEIVMSIEEDQNNDIWFGTVYGGVSHFDGTKFTNYSESQGLADDIVLSIIEDSSGNIWFGTGGGGASRYNGNVVGPESATFSNFTMKQGLAGNDVYGILEDQSGNIWFATDGGGVSKFDGESFTNINSSNGLAGDAILGLEEDHLGNIWIAAIDGGLSRFDGENLINFTTEQGLVDNGVQRVTLDSKDNLWIGTIHGFSFVPKEKLDRLEEIINQGYKESLFENFTVSDGLPNDLILQISELPEGKMAIGTNLGITLFDAPESGRAKLDSLSNIEFFHAQTGFPVRDLTDGQNGMFLDSQGNLWAGTGSNKTSLVRFNYSALNKNTNVPSVAINEIQINETQISWNNLLRAKSEMAGSAISNSELAEEMEVFGRSLSTRERQEMSPQFDKIQFDGITPFFALPENLTLPYKNNQVNINFITNELAKPDLIEYRYYLEGYDQGWSPVVKKSSASFGNIQEGEYTFNVIARYTGPTEGGGGEWSEPAQYSFIVLPPWYRTWWAYLIYAVLLISLLYPFSQYQKRQVIKKEQEKARERELEQAKQIEKAYTELEASHENLKATQSQLIQSEKMASLGELTAGIAHEIQNPLNFVNNFSEVSKELMEEMEAELKKEDTEEVFAIARDIKDNLERISSHGRRADSIVKAMLQHSRTGAGNKEETDINALADEFLRLSYHAIRSKDQDFRTEYKLELDPKLPKVVVIPQDIGKVLLNITNNAFYYANEHDKNLKDPDFKPLVTVKTKKHKKSIEIQIIDNGAGIPDDIKEKVFQPFFTTKPTGKGTGLGLSLSYDIIKSHGGELSAKSISEMKEGETGTIFSIILPLT</sequence>
<comment type="catalytic activity">
    <reaction evidence="1">
        <text>ATP + protein L-histidine = ADP + protein N-phospho-L-histidine.</text>
        <dbReference type="EC" id="2.7.13.3"/>
    </reaction>
</comment>
<dbReference type="InterPro" id="IPR036890">
    <property type="entry name" value="HATPase_C_sf"/>
</dbReference>
<dbReference type="Gene3D" id="2.60.40.10">
    <property type="entry name" value="Immunoglobulins"/>
    <property type="match status" value="1"/>
</dbReference>
<dbReference type="Proteomes" id="UP001171916">
    <property type="component" value="Unassembled WGS sequence"/>
</dbReference>
<dbReference type="SUPFAM" id="SSF47384">
    <property type="entry name" value="Homodimeric domain of signal transducing histidine kinase"/>
    <property type="match status" value="1"/>
</dbReference>
<dbReference type="InterPro" id="IPR015943">
    <property type="entry name" value="WD40/YVTN_repeat-like_dom_sf"/>
</dbReference>
<dbReference type="Gene3D" id="2.130.10.10">
    <property type="entry name" value="YVTN repeat-like/Quinoprotein amine dehydrogenase"/>
    <property type="match status" value="6"/>
</dbReference>
<feature type="coiled-coil region" evidence="4">
    <location>
        <begin position="955"/>
        <end position="992"/>
    </location>
</feature>
<dbReference type="Pfam" id="PF07495">
    <property type="entry name" value="Y_Y_Y"/>
    <property type="match status" value="1"/>
</dbReference>
<keyword evidence="6" id="KW-0732">Signal</keyword>
<dbReference type="EMBL" id="JAUEPH010000003">
    <property type="protein sequence ID" value="MDN3204090.1"/>
    <property type="molecule type" value="Genomic_DNA"/>
</dbReference>
<evidence type="ECO:0000259" key="7">
    <source>
        <dbReference type="PROSITE" id="PS50109"/>
    </source>
</evidence>
<keyword evidence="4" id="KW-0175">Coiled coil</keyword>
<dbReference type="Pfam" id="PF02518">
    <property type="entry name" value="HATPase_c"/>
    <property type="match status" value="1"/>
</dbReference>
<dbReference type="PROSITE" id="PS50109">
    <property type="entry name" value="HIS_KIN"/>
    <property type="match status" value="1"/>
</dbReference>
<dbReference type="Pfam" id="PF07494">
    <property type="entry name" value="Reg_prop"/>
    <property type="match status" value="7"/>
</dbReference>
<dbReference type="InterPro" id="IPR013783">
    <property type="entry name" value="Ig-like_fold"/>
</dbReference>
<dbReference type="Gene3D" id="3.30.565.10">
    <property type="entry name" value="Histidine kinase-like ATPase, C-terminal domain"/>
    <property type="match status" value="1"/>
</dbReference>
<protein>
    <recommendedName>
        <fullName evidence="2">histidine kinase</fullName>
        <ecNumber evidence="2">2.7.13.3</ecNumber>
    </recommendedName>
</protein>